<dbReference type="EC" id="2.3.-.-" evidence="8"/>
<comment type="pathway">
    <text evidence="2 8">Glycolipid biosynthesis; glycosylphosphatidylinositol-anchor biosynthesis.</text>
</comment>
<reference evidence="9 10" key="1">
    <citation type="journal article" date="2019" name="BMC Genomics">
        <title>Chromosome level assembly and comparative genome analysis confirm lager-brewing yeasts originated from a single hybridization.</title>
        <authorList>
            <person name="Salazar A.N."/>
            <person name="Gorter de Vries A.R."/>
            <person name="van den Broek M."/>
            <person name="Brouwers N."/>
            <person name="de la Torre Cortes P."/>
            <person name="Kuijpers N.G.A."/>
            <person name="Daran J.G."/>
            <person name="Abeel T."/>
        </authorList>
    </citation>
    <scope>NUCLEOTIDE SEQUENCE [LARGE SCALE GENOMIC DNA]</scope>
    <source>
        <strain evidence="9 10">CBS 1483</strain>
    </source>
</reference>
<feature type="transmembrane region" description="Helical" evidence="8">
    <location>
        <begin position="86"/>
        <end position="103"/>
    </location>
</feature>
<evidence type="ECO:0000256" key="1">
    <source>
        <dbReference type="ARBA" id="ARBA00004477"/>
    </source>
</evidence>
<evidence type="ECO:0000256" key="5">
    <source>
        <dbReference type="ARBA" id="ARBA00022692"/>
    </source>
</evidence>
<feature type="transmembrane region" description="Helical" evidence="8">
    <location>
        <begin position="313"/>
        <end position="332"/>
    </location>
</feature>
<feature type="transmembrane region" description="Helical" evidence="8">
    <location>
        <begin position="207"/>
        <end position="227"/>
    </location>
</feature>
<feature type="transmembrane region" description="Helical" evidence="8">
    <location>
        <begin position="169"/>
        <end position="186"/>
    </location>
</feature>
<proteinExistence type="inferred from homology"/>
<evidence type="ECO:0000256" key="2">
    <source>
        <dbReference type="ARBA" id="ARBA00004687"/>
    </source>
</evidence>
<accession>A0A6C1DU41</accession>
<dbReference type="PANTHER" id="PTHR20661:SF0">
    <property type="entry name" value="PHOSPHATIDYLINOSITOL-GLYCAN BIOSYNTHESIS CLASS W PROTEIN"/>
    <property type="match status" value="1"/>
</dbReference>
<dbReference type="InterPro" id="IPR009447">
    <property type="entry name" value="PIGW/GWT1"/>
</dbReference>
<name>A0A6C1DU41_SACPS</name>
<dbReference type="Proteomes" id="UP000501346">
    <property type="component" value="Chromosome ScX-SeX"/>
</dbReference>
<dbReference type="UniPathway" id="UPA00196"/>
<feature type="transmembrane region" description="Helical" evidence="8">
    <location>
        <begin position="439"/>
        <end position="459"/>
    </location>
</feature>
<feature type="transmembrane region" description="Helical" evidence="8">
    <location>
        <begin position="31"/>
        <end position="48"/>
    </location>
</feature>
<evidence type="ECO:0000256" key="8">
    <source>
        <dbReference type="RuleBase" id="RU280819"/>
    </source>
</evidence>
<feature type="transmembrane region" description="Helical" evidence="8">
    <location>
        <begin position="60"/>
        <end position="80"/>
    </location>
</feature>
<feature type="transmembrane region" description="Helical" evidence="8">
    <location>
        <begin position="471"/>
        <end position="490"/>
    </location>
</feature>
<feature type="transmembrane region" description="Helical" evidence="8">
    <location>
        <begin position="135"/>
        <end position="157"/>
    </location>
</feature>
<dbReference type="PIRSF" id="PIRSF017321">
    <property type="entry name" value="GWT1"/>
    <property type="match status" value="1"/>
</dbReference>
<dbReference type="GO" id="GO:0005789">
    <property type="term" value="C:endoplasmic reticulum membrane"/>
    <property type="evidence" value="ECO:0007669"/>
    <property type="project" value="UniProtKB-SubCell"/>
</dbReference>
<dbReference type="EMBL" id="CP048991">
    <property type="protein sequence ID" value="QID80379.1"/>
    <property type="molecule type" value="Genomic_DNA"/>
</dbReference>
<evidence type="ECO:0000256" key="7">
    <source>
        <dbReference type="ARBA" id="ARBA00023136"/>
    </source>
</evidence>
<comment type="similarity">
    <text evidence="3 8">Belongs to the PIGW family.</text>
</comment>
<comment type="function">
    <text evidence="8">A acetyltransferase, which acetylates the inositol ring of phosphatidylinositol during biosynthesis of GPI-anchor.</text>
</comment>
<dbReference type="AlphaFoldDB" id="A0A6C1DU41"/>
<evidence type="ECO:0000313" key="10">
    <source>
        <dbReference type="Proteomes" id="UP000501346"/>
    </source>
</evidence>
<keyword evidence="5 8" id="KW-0812">Transmembrane</keyword>
<dbReference type="OrthoDB" id="15270at2759"/>
<protein>
    <recommendedName>
        <fullName evidence="8">GPI-anchored wall transfer protein</fullName>
        <ecNumber evidence="8">2.3.-.-</ecNumber>
    </recommendedName>
</protein>
<dbReference type="GO" id="GO:0072659">
    <property type="term" value="P:protein localization to plasma membrane"/>
    <property type="evidence" value="ECO:0007669"/>
    <property type="project" value="TreeGrafter"/>
</dbReference>
<sequence length="498" mass="56408">MATVHQKNMSTLKQRKEDFVTGLNGGSMTEINAVTSIALVTYISWNLLKNSNLMPPGISSVQYIIDFALNWVALLLSITIYASEPYLLNTLILLPCLLAFIYGKFTSSSKPSNPIYNKKKMITQRFQLEKKPYITAYRGGMLILTAIAILAVDFPIFPRRFAKVETWGTSLMDLGVGSFVFSNGIVSSRALLKNLSLKSKPSFLKNAFNALKSGGTLLFLGLLRLFFVKNLEYQEHVTEYGVHWNFFITLSLLPLVLTFIDPVTRMVPRCSIAIFISCIYEWLLLKDDRTLNFLILADRNCFFSANREGIFSFLGYCSIFLWGQNTGFYLLGNKPTLNNLYKPSTQDVVAASKKSSTWDYWTSVTPLTGLCIWSTIFLVISQLVFQYHPYSVSRRFANLPYTLWVITYNLLFLTGYCLTDKIFGNSSEYYKVAECLESINSNGLFLFLLANVSTGLVNMSMVTIDSSPLKSFLVLLAYCSFIAVISVFLYRKRIFIKL</sequence>
<keyword evidence="4 8" id="KW-0337">GPI-anchor biosynthesis</keyword>
<gene>
    <name evidence="9" type="primary">GWT1_1</name>
    <name evidence="9" type="ORF">GRS66_002699</name>
</gene>
<keyword evidence="8" id="KW-0012">Acyltransferase</keyword>
<dbReference type="Pfam" id="PF06423">
    <property type="entry name" value="GWT1"/>
    <property type="match status" value="1"/>
</dbReference>
<keyword evidence="8" id="KW-0256">Endoplasmic reticulum</keyword>
<comment type="subcellular location">
    <subcellularLocation>
        <location evidence="1 8">Endoplasmic reticulum membrane</location>
        <topology evidence="1 8">Multi-pass membrane protein</topology>
    </subcellularLocation>
</comment>
<dbReference type="GO" id="GO:0006506">
    <property type="term" value="P:GPI anchor biosynthetic process"/>
    <property type="evidence" value="ECO:0007669"/>
    <property type="project" value="UniProtKB-UniPathway"/>
</dbReference>
<dbReference type="PANTHER" id="PTHR20661">
    <property type="entry name" value="PHOSPHATIDYLINOSITOL-GLYCAN BIOSYNTHESIS CLASS W PROTEIN"/>
    <property type="match status" value="1"/>
</dbReference>
<evidence type="ECO:0000313" key="9">
    <source>
        <dbReference type="EMBL" id="QID80379.1"/>
    </source>
</evidence>
<keyword evidence="6 8" id="KW-1133">Transmembrane helix</keyword>
<dbReference type="GO" id="GO:0032216">
    <property type="term" value="F:glucosaminyl-phosphatidylinositol O-acyltransferase activity"/>
    <property type="evidence" value="ECO:0007669"/>
    <property type="project" value="TreeGrafter"/>
</dbReference>
<keyword evidence="8" id="KW-0808">Transferase</keyword>
<evidence type="ECO:0000256" key="6">
    <source>
        <dbReference type="ARBA" id="ARBA00022989"/>
    </source>
</evidence>
<feature type="transmembrane region" description="Helical" evidence="8">
    <location>
        <begin position="242"/>
        <end position="260"/>
    </location>
</feature>
<keyword evidence="7 8" id="KW-0472">Membrane</keyword>
<evidence type="ECO:0000256" key="4">
    <source>
        <dbReference type="ARBA" id="ARBA00022502"/>
    </source>
</evidence>
<keyword evidence="10" id="KW-1185">Reference proteome</keyword>
<evidence type="ECO:0000256" key="3">
    <source>
        <dbReference type="ARBA" id="ARBA00007559"/>
    </source>
</evidence>
<feature type="transmembrane region" description="Helical" evidence="8">
    <location>
        <begin position="360"/>
        <end position="381"/>
    </location>
</feature>
<organism evidence="9 10">
    <name type="scientific">Saccharomyces pastorianus</name>
    <name type="common">Lager yeast</name>
    <name type="synonym">Saccharomyces cerevisiae x Saccharomyces eubayanus</name>
    <dbReference type="NCBI Taxonomy" id="27292"/>
    <lineage>
        <taxon>Eukaryota</taxon>
        <taxon>Fungi</taxon>
        <taxon>Dikarya</taxon>
        <taxon>Ascomycota</taxon>
        <taxon>Saccharomycotina</taxon>
        <taxon>Saccharomycetes</taxon>
        <taxon>Saccharomycetales</taxon>
        <taxon>Saccharomycetaceae</taxon>
        <taxon>Saccharomyces</taxon>
    </lineage>
</organism>
<feature type="transmembrane region" description="Helical" evidence="8">
    <location>
        <begin position="401"/>
        <end position="418"/>
    </location>
</feature>